<dbReference type="STRING" id="642227.HA49_04110"/>
<dbReference type="EMBL" id="JPKR02000001">
    <property type="protein sequence ID" value="KGD76685.1"/>
    <property type="molecule type" value="Genomic_DNA"/>
</dbReference>
<dbReference type="InterPro" id="IPR032466">
    <property type="entry name" value="Metal_Hydrolase"/>
</dbReference>
<organism evidence="3 4">
    <name type="scientific">Tatumella morbirosei</name>
    <dbReference type="NCBI Taxonomy" id="642227"/>
    <lineage>
        <taxon>Bacteria</taxon>
        <taxon>Pseudomonadati</taxon>
        <taxon>Pseudomonadota</taxon>
        <taxon>Gammaproteobacteria</taxon>
        <taxon>Enterobacterales</taxon>
        <taxon>Erwiniaceae</taxon>
        <taxon>Tatumella</taxon>
    </lineage>
</organism>
<sequence>MRIDSHQHFWRYRAKDYPWMSSEMGILQRDYLPGDLSPLLERQQLQGSITVQARQCDEETAQLLQWAEESEGEHAVVGWIDIMAANLPARLNAMQHPLLRGFRHQVQDERDPAAWLQHPSVSAGITLLQQQQYVWDILVTWRHLPALTEFAARHDHHWLVLNHLGKPDIRQGAKAWGLQIAGLAAMPHVVCKLSGLVTEAPQGQWQAAQLRPFIEEALARFGPQRLMFGSDWPVCLLAAEYHEVAQLTRQAIETLSPDEQASIWGNTAAQVYQLLGEKHESVFTG</sequence>
<evidence type="ECO:0000256" key="1">
    <source>
        <dbReference type="ARBA" id="ARBA00038310"/>
    </source>
</evidence>
<dbReference type="SUPFAM" id="SSF51556">
    <property type="entry name" value="Metallo-dependent hydrolases"/>
    <property type="match status" value="1"/>
</dbReference>
<keyword evidence="4" id="KW-1185">Reference proteome</keyword>
<evidence type="ECO:0000313" key="4">
    <source>
        <dbReference type="Proteomes" id="UP000029577"/>
    </source>
</evidence>
<dbReference type="PANTHER" id="PTHR43569">
    <property type="entry name" value="AMIDOHYDROLASE"/>
    <property type="match status" value="1"/>
</dbReference>
<comment type="caution">
    <text evidence="3">The sequence shown here is derived from an EMBL/GenBank/DDBJ whole genome shotgun (WGS) entry which is preliminary data.</text>
</comment>
<dbReference type="AlphaFoldDB" id="A0A095VPX8"/>
<gene>
    <name evidence="3" type="ORF">HA49_04110</name>
</gene>
<dbReference type="Gene3D" id="3.20.20.140">
    <property type="entry name" value="Metal-dependent hydrolases"/>
    <property type="match status" value="1"/>
</dbReference>
<dbReference type="Proteomes" id="UP000029577">
    <property type="component" value="Unassembled WGS sequence"/>
</dbReference>
<comment type="similarity">
    <text evidence="1">Belongs to the metallo-dependent hydrolases superfamily.</text>
</comment>
<evidence type="ECO:0000259" key="2">
    <source>
        <dbReference type="Pfam" id="PF04909"/>
    </source>
</evidence>
<dbReference type="RefSeq" id="WP_038017070.1">
    <property type="nucleotide sequence ID" value="NZ_JPKR02000001.1"/>
</dbReference>
<accession>A0A095VPX8</accession>
<feature type="domain" description="Amidohydrolase-related" evidence="2">
    <location>
        <begin position="3"/>
        <end position="274"/>
    </location>
</feature>
<name>A0A095VPX8_9GAMM</name>
<dbReference type="Pfam" id="PF04909">
    <property type="entry name" value="Amidohydro_2"/>
    <property type="match status" value="1"/>
</dbReference>
<protein>
    <submittedName>
        <fullName evidence="3">Amidohydrolase</fullName>
    </submittedName>
</protein>
<reference evidence="3" key="1">
    <citation type="submission" date="2014-12" db="EMBL/GenBank/DDBJ databases">
        <title>The draft genome of the Tatumella morbirosei type strain, LMG23360T isolated from pineapple rot.</title>
        <authorList>
            <person name="Smits T.H."/>
            <person name="Palmer M."/>
            <person name="Venter S.N."/>
            <person name="Duffy B."/>
            <person name="Steenkamp E.T."/>
            <person name="Chan W.Y."/>
            <person name="Coutinho T.A."/>
            <person name="Coetzee M.P."/>
            <person name="De Maayer P."/>
        </authorList>
    </citation>
    <scope>NUCLEOTIDE SEQUENCE [LARGE SCALE GENOMIC DNA]</scope>
    <source>
        <strain evidence="3">LMG 23360</strain>
    </source>
</reference>
<dbReference type="eggNOG" id="COG3618">
    <property type="taxonomic scope" value="Bacteria"/>
</dbReference>
<dbReference type="PANTHER" id="PTHR43569:SF2">
    <property type="entry name" value="AMIDOHYDROLASE-RELATED DOMAIN-CONTAINING PROTEIN"/>
    <property type="match status" value="1"/>
</dbReference>
<dbReference type="InterPro" id="IPR006680">
    <property type="entry name" value="Amidohydro-rel"/>
</dbReference>
<dbReference type="OrthoDB" id="9787654at2"/>
<proteinExistence type="inferred from homology"/>
<dbReference type="GO" id="GO:0016787">
    <property type="term" value="F:hydrolase activity"/>
    <property type="evidence" value="ECO:0007669"/>
    <property type="project" value="UniProtKB-KW"/>
</dbReference>
<dbReference type="InterPro" id="IPR052350">
    <property type="entry name" value="Metallo-dep_Lactonases"/>
</dbReference>
<evidence type="ECO:0000313" key="3">
    <source>
        <dbReference type="EMBL" id="KGD76685.1"/>
    </source>
</evidence>